<evidence type="ECO:0000256" key="7">
    <source>
        <dbReference type="RuleBase" id="RU363032"/>
    </source>
</evidence>
<gene>
    <name evidence="9" type="ORF">GCM10010862_31110</name>
</gene>
<dbReference type="Proteomes" id="UP001156691">
    <property type="component" value="Unassembled WGS sequence"/>
</dbReference>
<reference evidence="10" key="1">
    <citation type="journal article" date="2019" name="Int. J. Syst. Evol. Microbiol.">
        <title>The Global Catalogue of Microorganisms (GCM) 10K type strain sequencing project: providing services to taxonomists for standard genome sequencing and annotation.</title>
        <authorList>
            <consortium name="The Broad Institute Genomics Platform"/>
            <consortium name="The Broad Institute Genome Sequencing Center for Infectious Disease"/>
            <person name="Wu L."/>
            <person name="Ma J."/>
        </authorList>
    </citation>
    <scope>NUCLEOTIDE SEQUENCE [LARGE SCALE GENOMIC DNA]</scope>
    <source>
        <strain evidence="10">NBRC 112416</strain>
    </source>
</reference>
<keyword evidence="2 7" id="KW-0813">Transport</keyword>
<feature type="transmembrane region" description="Helical" evidence="7">
    <location>
        <begin position="252"/>
        <end position="273"/>
    </location>
</feature>
<keyword evidence="5 7" id="KW-1133">Transmembrane helix</keyword>
<comment type="subcellular location">
    <subcellularLocation>
        <location evidence="1 7">Cell membrane</location>
        <topology evidence="1 7">Multi-pass membrane protein</topology>
    </subcellularLocation>
</comment>
<dbReference type="InterPro" id="IPR035906">
    <property type="entry name" value="MetI-like_sf"/>
</dbReference>
<feature type="transmembrane region" description="Helical" evidence="7">
    <location>
        <begin position="116"/>
        <end position="138"/>
    </location>
</feature>
<evidence type="ECO:0000256" key="5">
    <source>
        <dbReference type="ARBA" id="ARBA00022989"/>
    </source>
</evidence>
<evidence type="ECO:0000256" key="3">
    <source>
        <dbReference type="ARBA" id="ARBA00022475"/>
    </source>
</evidence>
<evidence type="ECO:0000313" key="9">
    <source>
        <dbReference type="EMBL" id="GLQ55852.1"/>
    </source>
</evidence>
<feature type="domain" description="ABC transmembrane type-1" evidence="8">
    <location>
        <begin position="79"/>
        <end position="273"/>
    </location>
</feature>
<evidence type="ECO:0000256" key="4">
    <source>
        <dbReference type="ARBA" id="ARBA00022692"/>
    </source>
</evidence>
<feature type="transmembrane region" description="Helical" evidence="7">
    <location>
        <begin position="17"/>
        <end position="38"/>
    </location>
</feature>
<evidence type="ECO:0000256" key="1">
    <source>
        <dbReference type="ARBA" id="ARBA00004651"/>
    </source>
</evidence>
<keyword evidence="6 7" id="KW-0472">Membrane</keyword>
<name>A0ABQ5W7J8_9HYPH</name>
<dbReference type="CDD" id="cd06261">
    <property type="entry name" value="TM_PBP2"/>
    <property type="match status" value="1"/>
</dbReference>
<feature type="transmembrane region" description="Helical" evidence="7">
    <location>
        <begin position="191"/>
        <end position="216"/>
    </location>
</feature>
<evidence type="ECO:0000313" key="10">
    <source>
        <dbReference type="Proteomes" id="UP001156691"/>
    </source>
</evidence>
<protein>
    <submittedName>
        <fullName evidence="9">Sugar ABC transporter permease</fullName>
    </submittedName>
</protein>
<dbReference type="SUPFAM" id="SSF161098">
    <property type="entry name" value="MetI-like"/>
    <property type="match status" value="1"/>
</dbReference>
<evidence type="ECO:0000259" key="8">
    <source>
        <dbReference type="PROSITE" id="PS50928"/>
    </source>
</evidence>
<dbReference type="RefSeq" id="WP_284341271.1">
    <property type="nucleotide sequence ID" value="NZ_BSNS01000013.1"/>
</dbReference>
<dbReference type="InterPro" id="IPR000515">
    <property type="entry name" value="MetI-like"/>
</dbReference>
<dbReference type="Gene3D" id="1.10.3720.10">
    <property type="entry name" value="MetI-like"/>
    <property type="match status" value="1"/>
</dbReference>
<proteinExistence type="inferred from homology"/>
<feature type="transmembrane region" description="Helical" evidence="7">
    <location>
        <begin position="150"/>
        <end position="170"/>
    </location>
</feature>
<feature type="transmembrane region" description="Helical" evidence="7">
    <location>
        <begin position="78"/>
        <end position="104"/>
    </location>
</feature>
<evidence type="ECO:0000256" key="6">
    <source>
        <dbReference type="ARBA" id="ARBA00023136"/>
    </source>
</evidence>
<dbReference type="PROSITE" id="PS50928">
    <property type="entry name" value="ABC_TM1"/>
    <property type="match status" value="1"/>
</dbReference>
<comment type="similarity">
    <text evidence="7">Belongs to the binding-protein-dependent transport system permease family.</text>
</comment>
<dbReference type="PANTHER" id="PTHR43744:SF6">
    <property type="entry name" value="ABC TRANSPORTER PERMEASE PROTEIN YESQ-RELATED"/>
    <property type="match status" value="1"/>
</dbReference>
<organism evidence="9 10">
    <name type="scientific">Devosia nitrariae</name>
    <dbReference type="NCBI Taxonomy" id="2071872"/>
    <lineage>
        <taxon>Bacteria</taxon>
        <taxon>Pseudomonadati</taxon>
        <taxon>Pseudomonadota</taxon>
        <taxon>Alphaproteobacteria</taxon>
        <taxon>Hyphomicrobiales</taxon>
        <taxon>Devosiaceae</taxon>
        <taxon>Devosia</taxon>
    </lineage>
</organism>
<keyword evidence="4 7" id="KW-0812">Transmembrane</keyword>
<dbReference type="PANTHER" id="PTHR43744">
    <property type="entry name" value="ABC TRANSPORTER PERMEASE PROTEIN MG189-RELATED-RELATED"/>
    <property type="match status" value="1"/>
</dbReference>
<accession>A0ABQ5W7J8</accession>
<comment type="caution">
    <text evidence="9">The sequence shown here is derived from an EMBL/GenBank/DDBJ whole genome shotgun (WGS) entry which is preliminary data.</text>
</comment>
<evidence type="ECO:0000256" key="2">
    <source>
        <dbReference type="ARBA" id="ARBA00022448"/>
    </source>
</evidence>
<dbReference type="EMBL" id="BSNS01000013">
    <property type="protein sequence ID" value="GLQ55852.1"/>
    <property type="molecule type" value="Genomic_DNA"/>
</dbReference>
<keyword evidence="10" id="KW-1185">Reference proteome</keyword>
<sequence length="288" mass="32652">MTDQSVSQLEAKGVRRFVMPAVLVLGALLMVYPLLWMFSSSLKPEDEIFRNLSLIPQALTFQNYPKGWTFFNVPFSLYFINSFVIAAIAIVGNLLSCTITAYVFARLRFRWRNLWFSLMLLGLMLPHHVTIIPQYIMFNNAHLVNTILPLVLPKFLAVDSFFVFLMVQFIRSIPRELDEAATMDGAGPFRVFVDIILPLCTPALVTVSIFTFVWTWNDFFSQLLYLTSGDKLTVPLALRMLNSSTGEATSTWGILFAMSCLSIIPLLAIFFFFQRRLVEGIATTGLKG</sequence>
<keyword evidence="3" id="KW-1003">Cell membrane</keyword>
<dbReference type="Pfam" id="PF00528">
    <property type="entry name" value="BPD_transp_1"/>
    <property type="match status" value="1"/>
</dbReference>